<dbReference type="OrthoDB" id="9795234at2"/>
<evidence type="ECO:0000313" key="1">
    <source>
        <dbReference type="EMBL" id="BBO76166.1"/>
    </source>
</evidence>
<name>A0A5K7Z353_9BACT</name>
<dbReference type="AlphaFoldDB" id="A0A5K7Z353"/>
<organism evidence="1 2">
    <name type="scientific">Desulfosarcina widdelii</name>
    <dbReference type="NCBI Taxonomy" id="947919"/>
    <lineage>
        <taxon>Bacteria</taxon>
        <taxon>Pseudomonadati</taxon>
        <taxon>Thermodesulfobacteriota</taxon>
        <taxon>Desulfobacteria</taxon>
        <taxon>Desulfobacterales</taxon>
        <taxon>Desulfosarcinaceae</taxon>
        <taxon>Desulfosarcina</taxon>
    </lineage>
</organism>
<sequence length="182" mass="20546">MDVQPPRCQQSIRRTIRWPVLLGLLAMLCAGFAPPAGAMQGLLGSLCITDEAGQRIYGEYLSVFLTRREIPVPHAAGLEDMETHRRLDRINQMHLDFYKQFARHRSQPGYLIAHAESSDTGNFAFLDVPVGNYYVVVMFPAMIGGYKVAWQQPVSVIADRMGYVSLNMANLAIPTDRRDFYH</sequence>
<evidence type="ECO:0000313" key="2">
    <source>
        <dbReference type="Proteomes" id="UP000427769"/>
    </source>
</evidence>
<dbReference type="KEGG" id="dwd:DSCW_35830"/>
<gene>
    <name evidence="1" type="ORF">DSCW_35830</name>
</gene>
<evidence type="ECO:0008006" key="3">
    <source>
        <dbReference type="Google" id="ProtNLM"/>
    </source>
</evidence>
<dbReference type="RefSeq" id="WP_155305020.1">
    <property type="nucleotide sequence ID" value="NZ_AP021875.1"/>
</dbReference>
<dbReference type="EMBL" id="AP021875">
    <property type="protein sequence ID" value="BBO76166.1"/>
    <property type="molecule type" value="Genomic_DNA"/>
</dbReference>
<accession>A0A5K7Z353</accession>
<reference evidence="1 2" key="1">
    <citation type="submission" date="2019-11" db="EMBL/GenBank/DDBJ databases">
        <title>Comparative genomics of hydrocarbon-degrading Desulfosarcina strains.</title>
        <authorList>
            <person name="Watanabe M."/>
            <person name="Kojima H."/>
            <person name="Fukui M."/>
        </authorList>
    </citation>
    <scope>NUCLEOTIDE SEQUENCE [LARGE SCALE GENOMIC DNA]</scope>
    <source>
        <strain evidence="1 2">PP31</strain>
    </source>
</reference>
<dbReference type="Proteomes" id="UP000427769">
    <property type="component" value="Chromosome"/>
</dbReference>
<keyword evidence="2" id="KW-1185">Reference proteome</keyword>
<protein>
    <recommendedName>
        <fullName evidence="3">Carboxypeptidase regulatory-like domain-containing protein</fullName>
    </recommendedName>
</protein>
<proteinExistence type="predicted"/>